<evidence type="ECO:0000313" key="3">
    <source>
        <dbReference type="Proteomes" id="UP000012174"/>
    </source>
</evidence>
<feature type="transmembrane region" description="Helical" evidence="1">
    <location>
        <begin position="42"/>
        <end position="65"/>
    </location>
</feature>
<organism evidence="2 3">
    <name type="scientific">Eutypa lata (strain UCR-EL1)</name>
    <name type="common">Grapevine dieback disease fungus</name>
    <name type="synonym">Eutypa armeniacae</name>
    <dbReference type="NCBI Taxonomy" id="1287681"/>
    <lineage>
        <taxon>Eukaryota</taxon>
        <taxon>Fungi</taxon>
        <taxon>Dikarya</taxon>
        <taxon>Ascomycota</taxon>
        <taxon>Pezizomycotina</taxon>
        <taxon>Sordariomycetes</taxon>
        <taxon>Xylariomycetidae</taxon>
        <taxon>Xylariales</taxon>
        <taxon>Diatrypaceae</taxon>
        <taxon>Eutypa</taxon>
    </lineage>
</organism>
<evidence type="ECO:0000256" key="1">
    <source>
        <dbReference type="SAM" id="Phobius"/>
    </source>
</evidence>
<protein>
    <submittedName>
        <fullName evidence="2">Uncharacterized protein</fullName>
    </submittedName>
</protein>
<dbReference type="OMA" id="SHASSMY"/>
<name>M7SS22_EUTLA</name>
<dbReference type="Proteomes" id="UP000012174">
    <property type="component" value="Unassembled WGS sequence"/>
</dbReference>
<dbReference type="HOGENOM" id="CLU_055482_0_0_1"/>
<accession>M7SS22</accession>
<keyword evidence="1" id="KW-0472">Membrane</keyword>
<feature type="transmembrane region" description="Helical" evidence="1">
    <location>
        <begin position="143"/>
        <end position="163"/>
    </location>
</feature>
<proteinExistence type="predicted"/>
<dbReference type="KEGG" id="ela:UCREL1_5700"/>
<feature type="transmembrane region" description="Helical" evidence="1">
    <location>
        <begin position="183"/>
        <end position="208"/>
    </location>
</feature>
<dbReference type="EMBL" id="KB706465">
    <property type="protein sequence ID" value="EMR67298.1"/>
    <property type="molecule type" value="Genomic_DNA"/>
</dbReference>
<dbReference type="eggNOG" id="ENOG502RJDF">
    <property type="taxonomic scope" value="Eukaryota"/>
</dbReference>
<reference evidence="3" key="1">
    <citation type="journal article" date="2013" name="Genome Announc.">
        <title>Draft genome sequence of the grapevine dieback fungus Eutypa lata UCR-EL1.</title>
        <authorList>
            <person name="Blanco-Ulate B."/>
            <person name="Rolshausen P.E."/>
            <person name="Cantu D."/>
        </authorList>
    </citation>
    <scope>NUCLEOTIDE SEQUENCE [LARGE SCALE GENOMIC DNA]</scope>
    <source>
        <strain evidence="3">UCR-EL1</strain>
    </source>
</reference>
<sequence length="219" mass="24140">MHFFFPYDIAIDPEGSRQHRLKARLITSLSPPSSAMNESARFAFNLFYITVHVFAFLNTLVYWGAEVPAGHGGFRPPSFPKHHPSGPGSNATIAYNPNKGLFEEDDIKPFSIINLTIINSAIAGIEIFFLNSIRRPTPVAGQVAGVIFASFLYLVWAWFGGLVTGHYGIFFLNPDEMGGQMEAVIAACIVFVSLTPGLFAYVYGLIAMREQMTASPRRS</sequence>
<keyword evidence="3" id="KW-1185">Reference proteome</keyword>
<dbReference type="AlphaFoldDB" id="M7SS22"/>
<gene>
    <name evidence="2" type="ORF">UCREL1_5700</name>
</gene>
<keyword evidence="1" id="KW-1133">Transmembrane helix</keyword>
<dbReference type="OrthoDB" id="5293596at2759"/>
<evidence type="ECO:0000313" key="2">
    <source>
        <dbReference type="EMBL" id="EMR67298.1"/>
    </source>
</evidence>
<feature type="transmembrane region" description="Helical" evidence="1">
    <location>
        <begin position="110"/>
        <end position="131"/>
    </location>
</feature>
<keyword evidence="1" id="KW-0812">Transmembrane</keyword>